<name>A0ABV5G9N6_9MICC</name>
<organism evidence="1 2">
    <name type="scientific">Citricoccus parietis</name>
    <dbReference type="NCBI Taxonomy" id="592307"/>
    <lineage>
        <taxon>Bacteria</taxon>
        <taxon>Bacillati</taxon>
        <taxon>Actinomycetota</taxon>
        <taxon>Actinomycetes</taxon>
        <taxon>Micrococcales</taxon>
        <taxon>Micrococcaceae</taxon>
        <taxon>Citricoccus</taxon>
    </lineage>
</organism>
<evidence type="ECO:0000313" key="2">
    <source>
        <dbReference type="Proteomes" id="UP001589575"/>
    </source>
</evidence>
<sequence>MQALDFAHHGGDRRLPVALTGCGLDRDSVQLGPFGVFIQPEGQHRKGRHGL</sequence>
<reference evidence="1 2" key="1">
    <citation type="submission" date="2024-09" db="EMBL/GenBank/DDBJ databases">
        <authorList>
            <person name="Sun Q."/>
            <person name="Mori K."/>
        </authorList>
    </citation>
    <scope>NUCLEOTIDE SEQUENCE [LARGE SCALE GENOMIC DNA]</scope>
    <source>
        <strain evidence="1 2">CCM 7609</strain>
    </source>
</reference>
<evidence type="ECO:0000313" key="1">
    <source>
        <dbReference type="EMBL" id="MFB9075653.1"/>
    </source>
</evidence>
<accession>A0ABV5G9N6</accession>
<dbReference type="Proteomes" id="UP001589575">
    <property type="component" value="Unassembled WGS sequence"/>
</dbReference>
<keyword evidence="2" id="KW-1185">Reference proteome</keyword>
<comment type="caution">
    <text evidence="1">The sequence shown here is derived from an EMBL/GenBank/DDBJ whole genome shotgun (WGS) entry which is preliminary data.</text>
</comment>
<proteinExistence type="predicted"/>
<gene>
    <name evidence="1" type="ORF">ACFFX0_32610</name>
</gene>
<protein>
    <submittedName>
        <fullName evidence="1">Uncharacterized protein</fullName>
    </submittedName>
</protein>
<dbReference type="EMBL" id="JBHMFI010000023">
    <property type="protein sequence ID" value="MFB9075653.1"/>
    <property type="molecule type" value="Genomic_DNA"/>
</dbReference>